<keyword evidence="1" id="KW-1133">Transmembrane helix</keyword>
<evidence type="ECO:0000256" key="1">
    <source>
        <dbReference type="HAMAP-Rule" id="MF_02088"/>
    </source>
</evidence>
<keyword evidence="1" id="KW-1003">Cell membrane</keyword>
<feature type="transmembrane region" description="Helical" evidence="1">
    <location>
        <begin position="92"/>
        <end position="115"/>
    </location>
</feature>
<keyword evidence="1" id="KW-0812">Transmembrane</keyword>
<keyword evidence="1" id="KW-0472">Membrane</keyword>
<reference evidence="3" key="1">
    <citation type="journal article" date="2012" name="Stand. Genomic Sci.">
        <title>Permanent draft genome sequence of the gliding predator Saprospira grandis strain Sa g1 (= HR1).</title>
        <authorList>
            <person name="Mavromatis K."/>
            <person name="Chertkov O."/>
            <person name="Lapidus A."/>
            <person name="Nolan M."/>
            <person name="Lucas S."/>
            <person name="Tice H."/>
            <person name="Del Rio T.G."/>
            <person name="Cheng J.F."/>
            <person name="Han C."/>
            <person name="Tapia R."/>
            <person name="Bruce D."/>
            <person name="Goodwin L.A."/>
            <person name="Pitluck S."/>
            <person name="Huntemann M."/>
            <person name="Liolios K."/>
            <person name="Pagani I."/>
            <person name="Ivanova N."/>
            <person name="Mikhailova N."/>
            <person name="Pati A."/>
            <person name="Chen A."/>
            <person name="Palaniappan K."/>
            <person name="Land M."/>
            <person name="Brambilla E.M."/>
            <person name="Rohde M."/>
            <person name="Spring S."/>
            <person name="Goker M."/>
            <person name="Detter J.C."/>
            <person name="Bristow J."/>
            <person name="Eisen J.A."/>
            <person name="Markowitz V."/>
            <person name="Hugenholtz P."/>
            <person name="Kyrpides N.C."/>
            <person name="Klenk H.P."/>
            <person name="Woyke T."/>
        </authorList>
    </citation>
    <scope>NUCLEOTIDE SEQUENCE [LARGE SCALE GENOMIC DNA]</scope>
    <source>
        <strain evidence="3">DSM 2844</strain>
    </source>
</reference>
<dbReference type="HAMAP" id="MF_02088">
    <property type="entry name" value="Q_prec_transport"/>
    <property type="match status" value="1"/>
</dbReference>
<gene>
    <name evidence="2" type="ORF">SapgrDRAFT_0472</name>
</gene>
<feature type="transmembrane region" description="Helical" evidence="1">
    <location>
        <begin position="135"/>
        <end position="161"/>
    </location>
</feature>
<feature type="transmembrane region" description="Helical" evidence="1">
    <location>
        <begin position="173"/>
        <end position="196"/>
    </location>
</feature>
<dbReference type="AlphaFoldDB" id="J0P474"/>
<dbReference type="Proteomes" id="UP000005113">
    <property type="component" value="Unassembled WGS sequence"/>
</dbReference>
<dbReference type="PANTHER" id="PTHR34300">
    <property type="entry name" value="QUEUOSINE PRECURSOR TRANSPORTER-RELATED"/>
    <property type="match status" value="1"/>
</dbReference>
<comment type="subcellular location">
    <subcellularLocation>
        <location evidence="1">Cell membrane</location>
        <topology evidence="1">Multi-pass membrane protein</topology>
    </subcellularLocation>
</comment>
<accession>J0P474</accession>
<dbReference type="HOGENOM" id="CLU_075503_0_0_10"/>
<comment type="function">
    <text evidence="1">Involved in the import of queuosine (Q) precursors, required for Q precursor salvage.</text>
</comment>
<proteinExistence type="inferred from homology"/>
<feature type="transmembrane region" description="Helical" evidence="1">
    <location>
        <begin position="216"/>
        <end position="233"/>
    </location>
</feature>
<dbReference type="EMBL" id="JH719942">
    <property type="protein sequence ID" value="EJF52217.1"/>
    <property type="molecule type" value="Genomic_DNA"/>
</dbReference>
<evidence type="ECO:0000313" key="2">
    <source>
        <dbReference type="EMBL" id="EJF52217.1"/>
    </source>
</evidence>
<dbReference type="NCBIfam" id="TIGR00697">
    <property type="entry name" value="queuosine precursor transporter"/>
    <property type="match status" value="1"/>
</dbReference>
<name>J0P474_9BACT</name>
<dbReference type="GO" id="GO:0022857">
    <property type="term" value="F:transmembrane transporter activity"/>
    <property type="evidence" value="ECO:0007669"/>
    <property type="project" value="UniProtKB-UniRule"/>
</dbReference>
<dbReference type="InterPro" id="IPR003744">
    <property type="entry name" value="YhhQ"/>
</dbReference>
<dbReference type="Pfam" id="PF02592">
    <property type="entry name" value="Vut_1"/>
    <property type="match status" value="1"/>
</dbReference>
<protein>
    <recommendedName>
        <fullName evidence="1">Probable queuosine precursor transporter</fullName>
        <shortName evidence="1">Q precursor transporter</shortName>
    </recommendedName>
</protein>
<feature type="transmembrane region" description="Helical" evidence="1">
    <location>
        <begin position="55"/>
        <end position="80"/>
    </location>
</feature>
<feature type="transmembrane region" description="Helical" evidence="1">
    <location>
        <begin position="12"/>
        <end position="35"/>
    </location>
</feature>
<dbReference type="RefSeq" id="WP_002657034.1">
    <property type="nucleotide sequence ID" value="NZ_JH719942.1"/>
</dbReference>
<dbReference type="GO" id="GO:0005886">
    <property type="term" value="C:plasma membrane"/>
    <property type="evidence" value="ECO:0007669"/>
    <property type="project" value="UniProtKB-SubCell"/>
</dbReference>
<evidence type="ECO:0000313" key="3">
    <source>
        <dbReference type="Proteomes" id="UP000005113"/>
    </source>
</evidence>
<dbReference type="OrthoDB" id="9805479at2"/>
<sequence>MNHIIQYKANRLFLVLGGFFIANAIIAEFIGVKIFSLEASGGFDPLGLMILGYELNLDLTAGVLLWPVVFIMTDVINEYFGAKGVRFLSQGAVVLILYAFLMVFLSIALLPASWWPSSQAANGGPEDMQVAFQAIFGQGLWIIVGSLTAFLVGQIVDVIVFQRIKRATGESRIWMRATGSTLVSQLIDSFVVLYIAFGLGADWSFDRIIAVGTVNYIYKFTVAILLTPLLYWMHHIIDNYLGKNLADELKDTALLPVKESSSKEGA</sequence>
<keyword evidence="1" id="KW-0813">Transport</keyword>
<comment type="similarity">
    <text evidence="1">Belongs to the vitamin uptake transporter (VUT/ECF) (TC 2.A.88) family. Q precursor transporter subfamily.</text>
</comment>
<dbReference type="PANTHER" id="PTHR34300:SF2">
    <property type="entry name" value="QUEUOSINE PRECURSOR TRANSPORTER-RELATED"/>
    <property type="match status" value="1"/>
</dbReference>
<organism evidence="2 3">
    <name type="scientific">Saprospira grandis DSM 2844</name>
    <dbReference type="NCBI Taxonomy" id="694433"/>
    <lineage>
        <taxon>Bacteria</taxon>
        <taxon>Pseudomonadati</taxon>
        <taxon>Bacteroidota</taxon>
        <taxon>Saprospiria</taxon>
        <taxon>Saprospirales</taxon>
        <taxon>Saprospiraceae</taxon>
        <taxon>Saprospira</taxon>
    </lineage>
</organism>